<evidence type="ECO:0000256" key="1">
    <source>
        <dbReference type="SAM" id="MobiDB-lite"/>
    </source>
</evidence>
<proteinExistence type="predicted"/>
<dbReference type="Gene3D" id="1.10.10.2520">
    <property type="entry name" value="Cell wall hydrolase SleB, domain 1"/>
    <property type="match status" value="1"/>
</dbReference>
<dbReference type="GO" id="GO:0016787">
    <property type="term" value="F:hydrolase activity"/>
    <property type="evidence" value="ECO:0007669"/>
    <property type="project" value="UniProtKB-KW"/>
</dbReference>
<dbReference type="EMBL" id="QAOG01000001">
    <property type="protein sequence ID" value="PTQ62324.1"/>
    <property type="molecule type" value="Genomic_DNA"/>
</dbReference>
<keyword evidence="4" id="KW-1185">Reference proteome</keyword>
<keyword evidence="3" id="KW-0378">Hydrolase</keyword>
<evidence type="ECO:0000259" key="2">
    <source>
        <dbReference type="Pfam" id="PF07486"/>
    </source>
</evidence>
<protein>
    <submittedName>
        <fullName evidence="3">Cell wall hydrolase</fullName>
    </submittedName>
</protein>
<dbReference type="InterPro" id="IPR011105">
    <property type="entry name" value="Cell_wall_hydrolase_SleB"/>
</dbReference>
<evidence type="ECO:0000313" key="3">
    <source>
        <dbReference type="EMBL" id="PTQ62324.1"/>
    </source>
</evidence>
<dbReference type="Proteomes" id="UP000244189">
    <property type="component" value="Unassembled WGS sequence"/>
</dbReference>
<evidence type="ECO:0000313" key="4">
    <source>
        <dbReference type="Proteomes" id="UP000244189"/>
    </source>
</evidence>
<feature type="domain" description="Cell wall hydrolase SleB" evidence="2">
    <location>
        <begin position="112"/>
        <end position="221"/>
    </location>
</feature>
<dbReference type="Pfam" id="PF07486">
    <property type="entry name" value="Hydrolase_2"/>
    <property type="match status" value="1"/>
</dbReference>
<name>A0A2T5GSL4_9SPHN</name>
<organism evidence="3 4">
    <name type="scientific">Sphingomonas aurantiaca</name>
    <dbReference type="NCBI Taxonomy" id="185949"/>
    <lineage>
        <taxon>Bacteria</taxon>
        <taxon>Pseudomonadati</taxon>
        <taxon>Pseudomonadota</taxon>
        <taxon>Alphaproteobacteria</taxon>
        <taxon>Sphingomonadales</taxon>
        <taxon>Sphingomonadaceae</taxon>
        <taxon>Sphingomonas</taxon>
    </lineage>
</organism>
<dbReference type="InterPro" id="IPR042047">
    <property type="entry name" value="SleB_dom1"/>
</dbReference>
<accession>A0A2T5GSL4</accession>
<sequence>MTKRRAQSSVSRVRGRGAPRRPSSEHWLLLLGVAVVVAAIFGSLTDLPWPAATLDPRRPQRLTMAEARASNARVPVVTAKRRAAARFRFKGGPAAREQATECLATVALYEAGEDRDGQRAVIQVVLNRVGAAGFPKTVCGVVYQGATRKTGCQFSFSCDGSVTRRPEHEGWEQARRAARRALAGYVYVPVGRATHYHTDWMVPYWRASLVKVATVDSHIFYQRR</sequence>
<comment type="caution">
    <text evidence="3">The sequence shown here is derived from an EMBL/GenBank/DDBJ whole genome shotgun (WGS) entry which is preliminary data.</text>
</comment>
<feature type="region of interest" description="Disordered" evidence="1">
    <location>
        <begin position="1"/>
        <end position="22"/>
    </location>
</feature>
<dbReference type="RefSeq" id="WP_107956643.1">
    <property type="nucleotide sequence ID" value="NZ_QAOG01000001.1"/>
</dbReference>
<gene>
    <name evidence="3" type="ORF">C8J26_0603</name>
</gene>
<reference evidence="3 4" key="1">
    <citation type="submission" date="2018-04" db="EMBL/GenBank/DDBJ databases">
        <title>Genomic Encyclopedia of Type Strains, Phase III (KMG-III): the genomes of soil and plant-associated and newly described type strains.</title>
        <authorList>
            <person name="Whitman W."/>
        </authorList>
    </citation>
    <scope>NUCLEOTIDE SEQUENCE [LARGE SCALE GENOMIC DNA]</scope>
    <source>
        <strain evidence="3 4">MA101b</strain>
    </source>
</reference>
<dbReference type="AlphaFoldDB" id="A0A2T5GSL4"/>